<protein>
    <submittedName>
        <fullName evidence="2">Uncharacterized protein</fullName>
    </submittedName>
</protein>
<evidence type="ECO:0000256" key="1">
    <source>
        <dbReference type="SAM" id="Phobius"/>
    </source>
</evidence>
<dbReference type="PANTHER" id="PTHR10704">
    <property type="entry name" value="CARBOHYDRATE SULFOTRANSFERASE"/>
    <property type="match status" value="1"/>
</dbReference>
<dbReference type="Gene3D" id="3.40.50.300">
    <property type="entry name" value="P-loop containing nucleotide triphosphate hydrolases"/>
    <property type="match status" value="1"/>
</dbReference>
<keyword evidence="1" id="KW-0812">Transmembrane</keyword>
<dbReference type="SUPFAM" id="SSF52540">
    <property type="entry name" value="P-loop containing nucleoside triphosphate hydrolases"/>
    <property type="match status" value="1"/>
</dbReference>
<organism evidence="2 3">
    <name type="scientific">Amblyomma americanum</name>
    <name type="common">Lone star tick</name>
    <dbReference type="NCBI Taxonomy" id="6943"/>
    <lineage>
        <taxon>Eukaryota</taxon>
        <taxon>Metazoa</taxon>
        <taxon>Ecdysozoa</taxon>
        <taxon>Arthropoda</taxon>
        <taxon>Chelicerata</taxon>
        <taxon>Arachnida</taxon>
        <taxon>Acari</taxon>
        <taxon>Parasitiformes</taxon>
        <taxon>Ixodida</taxon>
        <taxon>Ixodoidea</taxon>
        <taxon>Ixodidae</taxon>
        <taxon>Amblyomminae</taxon>
        <taxon>Amblyomma</taxon>
    </lineage>
</organism>
<gene>
    <name evidence="2" type="ORF">V5799_027193</name>
</gene>
<feature type="transmembrane region" description="Helical" evidence="1">
    <location>
        <begin position="94"/>
        <end position="111"/>
    </location>
</feature>
<proteinExistence type="predicted"/>
<dbReference type="GO" id="GO:0006790">
    <property type="term" value="P:sulfur compound metabolic process"/>
    <property type="evidence" value="ECO:0007669"/>
    <property type="project" value="TreeGrafter"/>
</dbReference>
<dbReference type="PANTHER" id="PTHR10704:SF44">
    <property type="entry name" value="LD35051P-RELATED"/>
    <property type="match status" value="1"/>
</dbReference>
<keyword evidence="1" id="KW-0472">Membrane</keyword>
<dbReference type="EMBL" id="JARKHS020031042">
    <property type="protein sequence ID" value="KAK8761540.1"/>
    <property type="molecule type" value="Genomic_DNA"/>
</dbReference>
<name>A0AAQ4DGF0_AMBAM</name>
<keyword evidence="1" id="KW-1133">Transmembrane helix</keyword>
<dbReference type="InterPro" id="IPR027417">
    <property type="entry name" value="P-loop_NTPase"/>
</dbReference>
<evidence type="ECO:0000313" key="2">
    <source>
        <dbReference type="EMBL" id="KAK8761540.1"/>
    </source>
</evidence>
<dbReference type="InterPro" id="IPR051135">
    <property type="entry name" value="Gal/GlcNAc/GalNAc_ST"/>
</dbReference>
<keyword evidence="3" id="KW-1185">Reference proteome</keyword>
<reference evidence="2 3" key="1">
    <citation type="journal article" date="2023" name="Arcadia Sci">
        <title>De novo assembly of a long-read Amblyomma americanum tick genome.</title>
        <authorList>
            <person name="Chou S."/>
            <person name="Poskanzer K.E."/>
            <person name="Rollins M."/>
            <person name="Thuy-Boun P.S."/>
        </authorList>
    </citation>
    <scope>NUCLEOTIDE SEQUENCE [LARGE SCALE GENOMIC DNA]</scope>
    <source>
        <strain evidence="2">F_SG_1</strain>
        <tissue evidence="2">Salivary glands</tissue>
    </source>
</reference>
<dbReference type="GO" id="GO:0001517">
    <property type="term" value="F:N-acetylglucosamine 6-O-sulfotransferase activity"/>
    <property type="evidence" value="ECO:0007669"/>
    <property type="project" value="TreeGrafter"/>
</dbReference>
<accession>A0AAQ4DGF0</accession>
<sequence>MLLGKKGHDIFVPLIILCESPLASALLERRSSQGIKHRRRPQFIPPLFFAQNTSYGEAETMCSFCGVPARTLLDLYAGAIRQDYERALMKPPKLIFCLVISSLLFFCYITYKGKLSLTQAPRKDQLMRSYSRQTQQGARNTSPISNVVDGGDVGSLSHNSNVSETELIDACLEGNLPEAFKSALDVNPIIPPADVKIVLVLASYRSGSTFIGELLSSGPTTFFHFEPLQLFSESGRLRWGRQADAFQLLNKLVRCRMQEVPLYMVWLERRHEYKRNRFLADVCQGGKSCFCPRHVASLCLRSRTQVFKFTRLHFAQVAKWIESNPDIAESVRVIHLVRDPRAIYASRQGVKWCIRNPDCASAEALCSQMRSDLDAFEVLTGRKRPYPLHRLRFEDLAADPVNETSRLFGLLDIEFAPSTTEYLKAHTTSDDWDLWNPHSTWRNTSQVADRWKRKLRQDDIKVIERVCADVLRRLGYELLFNNTTSAHQRIAEEARRVPDVRTRH</sequence>
<dbReference type="Proteomes" id="UP001321473">
    <property type="component" value="Unassembled WGS sequence"/>
</dbReference>
<dbReference type="GO" id="GO:0006044">
    <property type="term" value="P:N-acetylglucosamine metabolic process"/>
    <property type="evidence" value="ECO:0007669"/>
    <property type="project" value="TreeGrafter"/>
</dbReference>
<evidence type="ECO:0000313" key="3">
    <source>
        <dbReference type="Proteomes" id="UP001321473"/>
    </source>
</evidence>
<dbReference type="Pfam" id="PF13469">
    <property type="entry name" value="Sulfotransfer_3"/>
    <property type="match status" value="1"/>
</dbReference>
<comment type="caution">
    <text evidence="2">The sequence shown here is derived from an EMBL/GenBank/DDBJ whole genome shotgun (WGS) entry which is preliminary data.</text>
</comment>
<dbReference type="AlphaFoldDB" id="A0AAQ4DGF0"/>